<dbReference type="STRING" id="984262.SGRA_4041"/>
<dbReference type="Pfam" id="PF06803">
    <property type="entry name" value="DUF1232"/>
    <property type="match status" value="1"/>
</dbReference>
<keyword evidence="2 5" id="KW-0812">Transmembrane</keyword>
<name>H6L8N1_SAPGL</name>
<dbReference type="Proteomes" id="UP000007519">
    <property type="component" value="Chromosome"/>
</dbReference>
<dbReference type="AlphaFoldDB" id="H6L8N1"/>
<protein>
    <recommendedName>
        <fullName evidence="6">DUF1232 domain-containing protein</fullName>
    </recommendedName>
</protein>
<evidence type="ECO:0000256" key="1">
    <source>
        <dbReference type="ARBA" id="ARBA00004127"/>
    </source>
</evidence>
<dbReference type="OrthoDB" id="9800034at2"/>
<evidence type="ECO:0000313" key="8">
    <source>
        <dbReference type="Proteomes" id="UP000007519"/>
    </source>
</evidence>
<organism evidence="7 8">
    <name type="scientific">Saprospira grandis (strain Lewin)</name>
    <dbReference type="NCBI Taxonomy" id="984262"/>
    <lineage>
        <taxon>Bacteria</taxon>
        <taxon>Pseudomonadati</taxon>
        <taxon>Bacteroidota</taxon>
        <taxon>Saprospiria</taxon>
        <taxon>Saprospirales</taxon>
        <taxon>Saprospiraceae</taxon>
        <taxon>Saprospira</taxon>
    </lineage>
</organism>
<evidence type="ECO:0000256" key="3">
    <source>
        <dbReference type="ARBA" id="ARBA00022989"/>
    </source>
</evidence>
<feature type="domain" description="DUF1232" evidence="6">
    <location>
        <begin position="108"/>
        <end position="141"/>
    </location>
</feature>
<dbReference type="HOGENOM" id="CLU_110199_2_0_10"/>
<reference evidence="7 8" key="1">
    <citation type="journal article" date="2012" name="Stand. Genomic Sci.">
        <title>Complete genome sequencing and analysis of Saprospira grandis str. Lewin, a predatory marine bacterium.</title>
        <authorList>
            <person name="Saw J.H."/>
            <person name="Yuryev A."/>
            <person name="Kanbe M."/>
            <person name="Hou S."/>
            <person name="Young A.G."/>
            <person name="Aizawa S."/>
            <person name="Alam M."/>
        </authorList>
    </citation>
    <scope>NUCLEOTIDE SEQUENCE [LARGE SCALE GENOMIC DNA]</scope>
    <source>
        <strain evidence="7 8">Lewin</strain>
    </source>
</reference>
<feature type="transmembrane region" description="Helical" evidence="5">
    <location>
        <begin position="99"/>
        <end position="117"/>
    </location>
</feature>
<evidence type="ECO:0000256" key="2">
    <source>
        <dbReference type="ARBA" id="ARBA00022692"/>
    </source>
</evidence>
<gene>
    <name evidence="7" type="ordered locus">SGRA_4041</name>
</gene>
<dbReference type="KEGG" id="sgn:SGRA_4041"/>
<dbReference type="EMBL" id="CP002831">
    <property type="protein sequence ID" value="AFC26756.1"/>
    <property type="molecule type" value="Genomic_DNA"/>
</dbReference>
<keyword evidence="8" id="KW-1185">Reference proteome</keyword>
<keyword evidence="3 5" id="KW-1133">Transmembrane helix</keyword>
<proteinExistence type="predicted"/>
<evidence type="ECO:0000256" key="4">
    <source>
        <dbReference type="ARBA" id="ARBA00023136"/>
    </source>
</evidence>
<dbReference type="RefSeq" id="WP_015694338.1">
    <property type="nucleotide sequence ID" value="NC_016940.1"/>
</dbReference>
<evidence type="ECO:0000256" key="5">
    <source>
        <dbReference type="SAM" id="Phobius"/>
    </source>
</evidence>
<dbReference type="GO" id="GO:0012505">
    <property type="term" value="C:endomembrane system"/>
    <property type="evidence" value="ECO:0007669"/>
    <property type="project" value="UniProtKB-SubCell"/>
</dbReference>
<dbReference type="InterPro" id="IPR010652">
    <property type="entry name" value="DUF1232"/>
</dbReference>
<dbReference type="eggNOG" id="COG3339">
    <property type="taxonomic scope" value="Bacteria"/>
</dbReference>
<comment type="subcellular location">
    <subcellularLocation>
        <location evidence="1">Endomembrane system</location>
        <topology evidence="1">Multi-pass membrane protein</topology>
    </subcellularLocation>
</comment>
<sequence>MQEEHKEEEKELTPAMKEFADGDEPLEDKGLLISETWLYKIFVKSAYRFLNKPLALLQLLKQSAERLQRYDSARELGADVLEQFQLLFRMVRAYAKGEYKGVSLQGVVLSIAALLYFVAPLDFIPDFLVIGLVDDIALILWLVKNYQKELEDFQSWEDAQKIQIEIEPTPIEEEKDQSQEP</sequence>
<keyword evidence="4 5" id="KW-0472">Membrane</keyword>
<evidence type="ECO:0000259" key="6">
    <source>
        <dbReference type="Pfam" id="PF06803"/>
    </source>
</evidence>
<accession>H6L8N1</accession>
<evidence type="ECO:0000313" key="7">
    <source>
        <dbReference type="EMBL" id="AFC26756.1"/>
    </source>
</evidence>